<name>A0ABW6SCB4_9NOCA</name>
<reference evidence="1 2" key="1">
    <citation type="submission" date="2024-10" db="EMBL/GenBank/DDBJ databases">
        <title>The Natural Products Discovery Center: Release of the First 8490 Sequenced Strains for Exploring Actinobacteria Biosynthetic Diversity.</title>
        <authorList>
            <person name="Kalkreuter E."/>
            <person name="Kautsar S.A."/>
            <person name="Yang D."/>
            <person name="Bader C.D."/>
            <person name="Teijaro C.N."/>
            <person name="Fluegel L."/>
            <person name="Davis C.M."/>
            <person name="Simpson J.R."/>
            <person name="Lauterbach L."/>
            <person name="Steele A.D."/>
            <person name="Gui C."/>
            <person name="Meng S."/>
            <person name="Li G."/>
            <person name="Viehrig K."/>
            <person name="Ye F."/>
            <person name="Su P."/>
            <person name="Kiefer A.F."/>
            <person name="Nichols A."/>
            <person name="Cepeda A.J."/>
            <person name="Yan W."/>
            <person name="Fan B."/>
            <person name="Jiang Y."/>
            <person name="Adhikari A."/>
            <person name="Zheng C.-J."/>
            <person name="Schuster L."/>
            <person name="Cowan T.M."/>
            <person name="Smanski M.J."/>
            <person name="Chevrette M.G."/>
            <person name="De Carvalho L.P.S."/>
            <person name="Shen B."/>
        </authorList>
    </citation>
    <scope>NUCLEOTIDE SEQUENCE [LARGE SCALE GENOMIC DNA]</scope>
    <source>
        <strain evidence="1 2">NPDC002593</strain>
    </source>
</reference>
<evidence type="ECO:0000313" key="1">
    <source>
        <dbReference type="EMBL" id="MFF3573864.1"/>
    </source>
</evidence>
<dbReference type="Proteomes" id="UP001601992">
    <property type="component" value="Unassembled WGS sequence"/>
</dbReference>
<keyword evidence="2" id="KW-1185">Reference proteome</keyword>
<dbReference type="RefSeq" id="WP_169541955.1">
    <property type="nucleotide sequence ID" value="NZ_JBIAQY010000022.1"/>
</dbReference>
<dbReference type="EMBL" id="JBIAQY010000022">
    <property type="protein sequence ID" value="MFF3573864.1"/>
    <property type="molecule type" value="Genomic_DNA"/>
</dbReference>
<comment type="caution">
    <text evidence="1">The sequence shown here is derived from an EMBL/GenBank/DDBJ whole genome shotgun (WGS) entry which is preliminary data.</text>
</comment>
<protein>
    <recommendedName>
        <fullName evidence="3">Transposase</fullName>
    </recommendedName>
</protein>
<organism evidence="1 2">
    <name type="scientific">Nocardia jiangxiensis</name>
    <dbReference type="NCBI Taxonomy" id="282685"/>
    <lineage>
        <taxon>Bacteria</taxon>
        <taxon>Bacillati</taxon>
        <taxon>Actinomycetota</taxon>
        <taxon>Actinomycetes</taxon>
        <taxon>Mycobacteriales</taxon>
        <taxon>Nocardiaceae</taxon>
        <taxon>Nocardia</taxon>
    </lineage>
</organism>
<accession>A0ABW6SCB4</accession>
<proteinExistence type="predicted"/>
<gene>
    <name evidence="1" type="ORF">ACFYXQ_39555</name>
</gene>
<evidence type="ECO:0000313" key="2">
    <source>
        <dbReference type="Proteomes" id="UP001601992"/>
    </source>
</evidence>
<evidence type="ECO:0008006" key="3">
    <source>
        <dbReference type="Google" id="ProtNLM"/>
    </source>
</evidence>
<sequence>MSAAHLVGVATYDSHDEIELFCTEHHFSMPCLGLRSALRHLGLQFRYPHRQPPNQPASPIILPTFLDTALAATARVNAFAITFADRWPYIQTY</sequence>